<dbReference type="SMART" id="SM00767">
    <property type="entry name" value="DCD"/>
    <property type="match status" value="1"/>
</dbReference>
<dbReference type="EMBL" id="LEKV01002388">
    <property type="protein sequence ID" value="KVI03272.1"/>
    <property type="molecule type" value="Genomic_DNA"/>
</dbReference>
<dbReference type="AlphaFoldDB" id="A0A118K1T2"/>
<evidence type="ECO:0000259" key="1">
    <source>
        <dbReference type="PROSITE" id="PS51222"/>
    </source>
</evidence>
<protein>
    <submittedName>
        <fullName evidence="2">Development/cell death domain-containing protein</fullName>
    </submittedName>
</protein>
<dbReference type="SMART" id="SM00612">
    <property type="entry name" value="Kelch"/>
    <property type="match status" value="1"/>
</dbReference>
<sequence>MGAGKKELVTSNHDWSSTRNLGKSHLGGVIFGTKNTTINECLSKQLFGLPNQHFVYVEKIGPGLPLFLFNYTDRKLHGIFEAASHGQKNIDPYSWTSDGLQRTPYPAQVQVRIRSQCQPLTENQFKPIIVDNYYTQNHFWFELDHSQTNKLLSLFSSRPVSDSQSTLTPHGSTKWSICLPSVSKSDEKVEKELVQSNRKGTSNGVKSSANKEKDICKSFNGKIDQSLDDSLCMVGKDEKELVYTKLKELALNCKFMAPPAASHEHNNALKNEMTNDSSKEVAIHDEKKEDALAKSSEGPMIAKLIEKVEDLMAFKTEQNHKIGCLEMKIVSLEQNLVFIYLINYEAEAENEIRNLKCHCIMLESMVVPPEESHTINGRKSPEFQLDNLPSTSEFHMDSSPERSDIHLDSDELILLVGGYDGTSWFSSLDSYSPSQNRTKSLKPMNAARCYAPVSILDGELYVFGGGTGGV</sequence>
<proteinExistence type="predicted"/>
<dbReference type="OMA" id="FKEGQGW"/>
<dbReference type="Proteomes" id="UP000243975">
    <property type="component" value="Unassembled WGS sequence"/>
</dbReference>
<evidence type="ECO:0000313" key="2">
    <source>
        <dbReference type="EMBL" id="KVI03272.1"/>
    </source>
</evidence>
<dbReference type="SUPFAM" id="SSF117281">
    <property type="entry name" value="Kelch motif"/>
    <property type="match status" value="1"/>
</dbReference>
<dbReference type="Gene3D" id="2.120.10.80">
    <property type="entry name" value="Kelch-type beta propeller"/>
    <property type="match status" value="1"/>
</dbReference>
<accession>A0A118K1T2</accession>
<comment type="caution">
    <text evidence="2">The sequence shown here is derived from an EMBL/GenBank/DDBJ whole genome shotgun (WGS) entry which is preliminary data.</text>
</comment>
<organism evidence="2 3">
    <name type="scientific">Cynara cardunculus var. scolymus</name>
    <name type="common">Globe artichoke</name>
    <name type="synonym">Cynara scolymus</name>
    <dbReference type="NCBI Taxonomy" id="59895"/>
    <lineage>
        <taxon>Eukaryota</taxon>
        <taxon>Viridiplantae</taxon>
        <taxon>Streptophyta</taxon>
        <taxon>Embryophyta</taxon>
        <taxon>Tracheophyta</taxon>
        <taxon>Spermatophyta</taxon>
        <taxon>Magnoliopsida</taxon>
        <taxon>eudicotyledons</taxon>
        <taxon>Gunneridae</taxon>
        <taxon>Pentapetalae</taxon>
        <taxon>asterids</taxon>
        <taxon>campanulids</taxon>
        <taxon>Asterales</taxon>
        <taxon>Asteraceae</taxon>
        <taxon>Carduoideae</taxon>
        <taxon>Cardueae</taxon>
        <taxon>Carduinae</taxon>
        <taxon>Cynara</taxon>
    </lineage>
</organism>
<dbReference type="InterPro" id="IPR013989">
    <property type="entry name" value="Dev_and_cell_death_domain"/>
</dbReference>
<dbReference type="PANTHER" id="PTHR46034:SF7">
    <property type="entry name" value="INFLUENZA VIRUS NS1A-BINDING PROTEIN"/>
    <property type="match status" value="1"/>
</dbReference>
<name>A0A118K1T2_CYNCS</name>
<dbReference type="InterPro" id="IPR015915">
    <property type="entry name" value="Kelch-typ_b-propeller"/>
</dbReference>
<dbReference type="Pfam" id="PF10539">
    <property type="entry name" value="Dev_Cell_Death"/>
    <property type="match status" value="1"/>
</dbReference>
<gene>
    <name evidence="2" type="ORF">Ccrd_018432</name>
</gene>
<reference evidence="2 3" key="1">
    <citation type="journal article" date="2016" name="Sci. Rep.">
        <title>The genome sequence of the outbreeding globe artichoke constructed de novo incorporating a phase-aware low-pass sequencing strategy of F1 progeny.</title>
        <authorList>
            <person name="Scaglione D."/>
            <person name="Reyes-Chin-Wo S."/>
            <person name="Acquadro A."/>
            <person name="Froenicke L."/>
            <person name="Portis E."/>
            <person name="Beitel C."/>
            <person name="Tirone M."/>
            <person name="Mauro R."/>
            <person name="Lo Monaco A."/>
            <person name="Mauromicale G."/>
            <person name="Faccioli P."/>
            <person name="Cattivelli L."/>
            <person name="Rieseberg L."/>
            <person name="Michelmore R."/>
            <person name="Lanteri S."/>
        </authorList>
    </citation>
    <scope>NUCLEOTIDE SEQUENCE [LARGE SCALE GENOMIC DNA]</scope>
    <source>
        <strain evidence="2">2C</strain>
    </source>
</reference>
<evidence type="ECO:0000313" key="3">
    <source>
        <dbReference type="Proteomes" id="UP000243975"/>
    </source>
</evidence>
<dbReference type="PROSITE" id="PS51222">
    <property type="entry name" value="DCD"/>
    <property type="match status" value="1"/>
</dbReference>
<dbReference type="InterPro" id="IPR006652">
    <property type="entry name" value="Kelch_1"/>
</dbReference>
<feature type="domain" description="DCD" evidence="1">
    <location>
        <begin position="24"/>
        <end position="157"/>
    </location>
</feature>
<dbReference type="PANTHER" id="PTHR46034">
    <property type="match status" value="1"/>
</dbReference>
<dbReference type="Gramene" id="KVI03272">
    <property type="protein sequence ID" value="KVI03272"/>
    <property type="gene ID" value="Ccrd_018432"/>
</dbReference>
<keyword evidence="3" id="KW-1185">Reference proteome</keyword>
<dbReference type="GO" id="GO:0034976">
    <property type="term" value="P:response to endoplasmic reticulum stress"/>
    <property type="evidence" value="ECO:0007669"/>
    <property type="project" value="InterPro"/>
</dbReference>
<dbReference type="InterPro" id="IPR044832">
    <property type="entry name" value="NRP-like"/>
</dbReference>